<dbReference type="InterPro" id="IPR046938">
    <property type="entry name" value="DNA_clamp_sf"/>
</dbReference>
<comment type="caution">
    <text evidence="1">The sequence shown here is derived from an EMBL/GenBank/DDBJ whole genome shotgun (WGS) entry which is preliminary data.</text>
</comment>
<organism evidence="1 2">
    <name type="scientific">Labedaea rhizosphaerae</name>
    <dbReference type="NCBI Taxonomy" id="598644"/>
    <lineage>
        <taxon>Bacteria</taxon>
        <taxon>Bacillati</taxon>
        <taxon>Actinomycetota</taxon>
        <taxon>Actinomycetes</taxon>
        <taxon>Pseudonocardiales</taxon>
        <taxon>Pseudonocardiaceae</taxon>
        <taxon>Labedaea</taxon>
    </lineage>
</organism>
<dbReference type="SUPFAM" id="SSF55979">
    <property type="entry name" value="DNA clamp"/>
    <property type="match status" value="1"/>
</dbReference>
<protein>
    <submittedName>
        <fullName evidence="1">Uncharacterized protein</fullName>
    </submittedName>
</protein>
<dbReference type="RefSeq" id="WP_133850834.1">
    <property type="nucleotide sequence ID" value="NZ_SNXZ01000003.1"/>
</dbReference>
<dbReference type="Gene3D" id="3.10.150.10">
    <property type="entry name" value="DNA Polymerase III, subunit A, domain 2"/>
    <property type="match status" value="1"/>
</dbReference>
<keyword evidence="2" id="KW-1185">Reference proteome</keyword>
<dbReference type="AlphaFoldDB" id="A0A4R6SET5"/>
<dbReference type="OrthoDB" id="3683286at2"/>
<dbReference type="Proteomes" id="UP000295444">
    <property type="component" value="Unassembled WGS sequence"/>
</dbReference>
<dbReference type="EMBL" id="SNXZ01000003">
    <property type="protein sequence ID" value="TDP97665.1"/>
    <property type="molecule type" value="Genomic_DNA"/>
</dbReference>
<accession>A0A4R6SET5</accession>
<reference evidence="1 2" key="1">
    <citation type="submission" date="2019-03" db="EMBL/GenBank/DDBJ databases">
        <title>Genomic Encyclopedia of Type Strains, Phase IV (KMG-IV): sequencing the most valuable type-strain genomes for metagenomic binning, comparative biology and taxonomic classification.</title>
        <authorList>
            <person name="Goeker M."/>
        </authorList>
    </citation>
    <scope>NUCLEOTIDE SEQUENCE [LARGE SCALE GENOMIC DNA]</scope>
    <source>
        <strain evidence="1 2">DSM 45361</strain>
    </source>
</reference>
<evidence type="ECO:0000313" key="2">
    <source>
        <dbReference type="Proteomes" id="UP000295444"/>
    </source>
</evidence>
<proteinExistence type="predicted"/>
<name>A0A4R6SET5_LABRH</name>
<evidence type="ECO:0000313" key="1">
    <source>
        <dbReference type="EMBL" id="TDP97665.1"/>
    </source>
</evidence>
<gene>
    <name evidence="1" type="ORF">EV186_103629</name>
</gene>
<sequence>MTTTETKPETVNDAPLGTVEPIAAGDFVGMLADLLKSAGTDPVLPILTCVRLHTTDGWLHGWTTDRYIGAHARVEVRGALPEPVWLFREALDQLVKIGRKARKVQLTTVTGCAKSQWGGRCVHIDVDGTSLHCEVNVDTSGTRSYQSVFTDELPKTSGAHLYQPKCLALFASIAKRRGATEYVTLVPGETQNRPTHVRIGDNYRAWVMPVRAAAVDSALELDWLPASFDTELPGGQAA</sequence>